<evidence type="ECO:0000256" key="1">
    <source>
        <dbReference type="PROSITE-ProRule" id="PRU01076"/>
    </source>
</evidence>
<dbReference type="PROSITE" id="PS51740">
    <property type="entry name" value="SPOVT_ABRB"/>
    <property type="match status" value="1"/>
</dbReference>
<protein>
    <submittedName>
        <fullName evidence="3">AbrB/MazE/SpoVT family DNA-binding domain-containing protein</fullName>
    </submittedName>
</protein>
<dbReference type="PANTHER" id="PTHR40516">
    <property type="entry name" value="ANTITOXIN CHPS-RELATED"/>
    <property type="match status" value="1"/>
</dbReference>
<name>A0ABW1TFS6_9LACO</name>
<comment type="caution">
    <text evidence="3">The sequence shown here is derived from an EMBL/GenBank/DDBJ whole genome shotgun (WGS) entry which is preliminary data.</text>
</comment>
<accession>A0ABW1TFS6</accession>
<dbReference type="Gene3D" id="2.10.260.10">
    <property type="match status" value="1"/>
</dbReference>
<keyword evidence="1 3" id="KW-0238">DNA-binding</keyword>
<dbReference type="SUPFAM" id="SSF89447">
    <property type="entry name" value="AbrB/MazE/MraZ-like"/>
    <property type="match status" value="1"/>
</dbReference>
<feature type="domain" description="SpoVT-AbrB" evidence="2">
    <location>
        <begin position="8"/>
        <end position="53"/>
    </location>
</feature>
<dbReference type="Proteomes" id="UP001596283">
    <property type="component" value="Unassembled WGS sequence"/>
</dbReference>
<dbReference type="InterPro" id="IPR039052">
    <property type="entry name" value="Antitox_PemI-like"/>
</dbReference>
<evidence type="ECO:0000313" key="4">
    <source>
        <dbReference type="Proteomes" id="UP001596283"/>
    </source>
</evidence>
<evidence type="ECO:0000259" key="2">
    <source>
        <dbReference type="PROSITE" id="PS51740"/>
    </source>
</evidence>
<organism evidence="3 4">
    <name type="scientific">Levilactobacillus fujinensis</name>
    <dbReference type="NCBI Taxonomy" id="2486024"/>
    <lineage>
        <taxon>Bacteria</taxon>
        <taxon>Bacillati</taxon>
        <taxon>Bacillota</taxon>
        <taxon>Bacilli</taxon>
        <taxon>Lactobacillales</taxon>
        <taxon>Lactobacillaceae</taxon>
        <taxon>Levilactobacillus</taxon>
    </lineage>
</organism>
<proteinExistence type="predicted"/>
<dbReference type="PANTHER" id="PTHR40516:SF1">
    <property type="entry name" value="ANTITOXIN CHPS-RELATED"/>
    <property type="match status" value="1"/>
</dbReference>
<sequence>MAAINERVYLTKWGNSQAVIIPNSVINQLHLTDDQEFILTIQDKSIVLTPVLKRPRDIHELFAGWQDDGNRDTGNGD</sequence>
<evidence type="ECO:0000313" key="3">
    <source>
        <dbReference type="EMBL" id="MFC6260077.1"/>
    </source>
</evidence>
<dbReference type="InterPro" id="IPR007159">
    <property type="entry name" value="SpoVT-AbrB_dom"/>
</dbReference>
<dbReference type="InterPro" id="IPR037914">
    <property type="entry name" value="SpoVT-AbrB_sf"/>
</dbReference>
<dbReference type="EMBL" id="JBHSSI010000025">
    <property type="protein sequence ID" value="MFC6260077.1"/>
    <property type="molecule type" value="Genomic_DNA"/>
</dbReference>
<gene>
    <name evidence="3" type="ORF">ACFP1C_03885</name>
</gene>
<dbReference type="GO" id="GO:0003677">
    <property type="term" value="F:DNA binding"/>
    <property type="evidence" value="ECO:0007669"/>
    <property type="project" value="UniProtKB-KW"/>
</dbReference>
<dbReference type="RefSeq" id="WP_125685203.1">
    <property type="nucleotide sequence ID" value="NZ_JBHSSI010000025.1"/>
</dbReference>
<dbReference type="Pfam" id="PF04014">
    <property type="entry name" value="MazE_antitoxin"/>
    <property type="match status" value="1"/>
</dbReference>
<keyword evidence="4" id="KW-1185">Reference proteome</keyword>
<dbReference type="SMART" id="SM00966">
    <property type="entry name" value="SpoVT_AbrB"/>
    <property type="match status" value="1"/>
</dbReference>
<reference evidence="4" key="1">
    <citation type="journal article" date="2019" name="Int. J. Syst. Evol. Microbiol.">
        <title>The Global Catalogue of Microorganisms (GCM) 10K type strain sequencing project: providing services to taxonomists for standard genome sequencing and annotation.</title>
        <authorList>
            <consortium name="The Broad Institute Genomics Platform"/>
            <consortium name="The Broad Institute Genome Sequencing Center for Infectious Disease"/>
            <person name="Wu L."/>
            <person name="Ma J."/>
        </authorList>
    </citation>
    <scope>NUCLEOTIDE SEQUENCE [LARGE SCALE GENOMIC DNA]</scope>
    <source>
        <strain evidence="4">CCM 8908</strain>
    </source>
</reference>